<evidence type="ECO:0000313" key="2">
    <source>
        <dbReference type="EMBL" id="KAF0977569.1"/>
    </source>
</evidence>
<keyword evidence="1" id="KW-0472">Membrane</keyword>
<dbReference type="AlphaFoldDB" id="A0A6A5BXB2"/>
<feature type="transmembrane region" description="Helical" evidence="1">
    <location>
        <begin position="275"/>
        <end position="299"/>
    </location>
</feature>
<evidence type="ECO:0000256" key="1">
    <source>
        <dbReference type="SAM" id="Phobius"/>
    </source>
</evidence>
<proteinExistence type="predicted"/>
<dbReference type="RefSeq" id="XP_044562282.1">
    <property type="nucleotide sequence ID" value="XM_044706879.1"/>
</dbReference>
<dbReference type="VEuPathDB" id="AmoebaDB:NF0063570"/>
<feature type="transmembrane region" description="Helical" evidence="1">
    <location>
        <begin position="353"/>
        <end position="379"/>
    </location>
</feature>
<name>A0A6A5BXB2_NAEFO</name>
<gene>
    <name evidence="2" type="ORF">FDP41_003561</name>
</gene>
<dbReference type="OrthoDB" id="10365658at2759"/>
<keyword evidence="3" id="KW-1185">Reference proteome</keyword>
<sequence>MNGKRLFNQFHTRLTVKKFSSSSGRGLISFILMSSFLVLFLVETSMMIHAQQIYPALNDATCQILTFPANASSYSTQSCNAIKIFSSEVGLVHLQGIDILYDPVGVSLCSTRDSESLCDKFLNATYFDQFVKSDFTALNNAFYQRYNKTGFVWDVKIMSKPLTLSFSNFSNAISFKELLDAYNYCNFCSHSRFEAFHTLKKNNPDALQLKALELAYSNKHCANGIPTIDAPEYSATNEGYDVSVTIQCNCRNGVLSNVCDFYSDVIYPIFSGKEILITSIVTYVLLFLASLFLNFIPILTSDVRKFIRSDKTLKTFFFSFTDLRLQASFLFSLSMILAIISSCLGVAGNSYTVLTMTLAACLEFIAYIPILFCWIDVIYRTEMNLSKASWMINSLSIIFSVVFVVALALYMIGYLILSASFNYAVYIVVQLFLVVVIIAAVVIVFILIVTAGRLLFILSKTKKINILGYRFTRFLIYVTIFTCPYLLQAAYYIMTSVEPRMVCRFYALFSYFLSSLCVSFISFGFLYILFNTDDLLKAYPFLDKIVNKIDIQKSNK</sequence>
<keyword evidence="1" id="KW-0812">Transmembrane</keyword>
<accession>A0A6A5BXB2</accession>
<dbReference type="EMBL" id="VFQX01000034">
    <property type="protein sequence ID" value="KAF0977569.1"/>
    <property type="molecule type" value="Genomic_DNA"/>
</dbReference>
<dbReference type="GeneID" id="68110779"/>
<dbReference type="Proteomes" id="UP000444721">
    <property type="component" value="Unassembled WGS sequence"/>
</dbReference>
<protein>
    <submittedName>
        <fullName evidence="2">Uncharacterized protein</fullName>
    </submittedName>
</protein>
<feature type="transmembrane region" description="Helical" evidence="1">
    <location>
        <begin position="327"/>
        <end position="347"/>
    </location>
</feature>
<feature type="transmembrane region" description="Helical" evidence="1">
    <location>
        <begin position="505"/>
        <end position="530"/>
    </location>
</feature>
<dbReference type="VEuPathDB" id="AmoebaDB:FDP41_003561"/>
<feature type="transmembrane region" description="Helical" evidence="1">
    <location>
        <begin position="474"/>
        <end position="493"/>
    </location>
</feature>
<evidence type="ECO:0000313" key="3">
    <source>
        <dbReference type="Proteomes" id="UP000444721"/>
    </source>
</evidence>
<organism evidence="2 3">
    <name type="scientific">Naegleria fowleri</name>
    <name type="common">Brain eating amoeba</name>
    <dbReference type="NCBI Taxonomy" id="5763"/>
    <lineage>
        <taxon>Eukaryota</taxon>
        <taxon>Discoba</taxon>
        <taxon>Heterolobosea</taxon>
        <taxon>Tetramitia</taxon>
        <taxon>Eutetramitia</taxon>
        <taxon>Vahlkampfiidae</taxon>
        <taxon>Naegleria</taxon>
    </lineage>
</organism>
<dbReference type="VEuPathDB" id="AmoebaDB:NfTy_070490"/>
<comment type="caution">
    <text evidence="2">The sequence shown here is derived from an EMBL/GenBank/DDBJ whole genome shotgun (WGS) entry which is preliminary data.</text>
</comment>
<keyword evidence="1" id="KW-1133">Transmembrane helix</keyword>
<reference evidence="2 3" key="1">
    <citation type="journal article" date="2019" name="Sci. Rep.">
        <title>Nanopore sequencing improves the draft genome of the human pathogenic amoeba Naegleria fowleri.</title>
        <authorList>
            <person name="Liechti N."/>
            <person name="Schurch N."/>
            <person name="Bruggmann R."/>
            <person name="Wittwer M."/>
        </authorList>
    </citation>
    <scope>NUCLEOTIDE SEQUENCE [LARGE SCALE GENOMIC DNA]</scope>
    <source>
        <strain evidence="2 3">ATCC 30894</strain>
    </source>
</reference>
<feature type="transmembrane region" description="Helical" evidence="1">
    <location>
        <begin position="391"/>
        <end position="417"/>
    </location>
</feature>
<feature type="transmembrane region" description="Helical" evidence="1">
    <location>
        <begin position="423"/>
        <end position="454"/>
    </location>
</feature>